<feature type="transmembrane region" description="Helical" evidence="1">
    <location>
        <begin position="65"/>
        <end position="81"/>
    </location>
</feature>
<feature type="transmembrane region" description="Helical" evidence="1">
    <location>
        <begin position="121"/>
        <end position="145"/>
    </location>
</feature>
<feature type="transmembrane region" description="Helical" evidence="1">
    <location>
        <begin position="87"/>
        <end position="109"/>
    </location>
</feature>
<evidence type="ECO:0000256" key="1">
    <source>
        <dbReference type="SAM" id="Phobius"/>
    </source>
</evidence>
<feature type="transmembrane region" description="Helical" evidence="1">
    <location>
        <begin position="157"/>
        <end position="178"/>
    </location>
</feature>
<dbReference type="Gene3D" id="1.20.144.10">
    <property type="entry name" value="Phosphatidic acid phosphatase type 2/haloperoxidase"/>
    <property type="match status" value="1"/>
</dbReference>
<evidence type="ECO:0000313" key="2">
    <source>
        <dbReference type="EMBL" id="SUZ95681.1"/>
    </source>
</evidence>
<feature type="transmembrane region" description="Helical" evidence="1">
    <location>
        <begin position="22"/>
        <end position="44"/>
    </location>
</feature>
<keyword evidence="1" id="KW-1133">Transmembrane helix</keyword>
<dbReference type="EMBL" id="UINC01002345">
    <property type="protein sequence ID" value="SUZ95681.1"/>
    <property type="molecule type" value="Genomic_DNA"/>
</dbReference>
<keyword evidence="1" id="KW-0812">Transmembrane</keyword>
<dbReference type="InterPro" id="IPR036938">
    <property type="entry name" value="PAP2/HPO_sf"/>
</dbReference>
<sequence>MIFSLLVFIIIIFDNNVIHPQAFTILITCFIFSNLMPIVTLFLLQKRGVISDLDASIREERIMPLFLGVVFAIFGYLLLHIQEAGMLVKGLMFCTITNTLVIIIITRYWKISIHTMGVSGLLSILWIHSKEYLFIMFIILFFVAYSRVILKAHNIPQVTTGSLLGLILTLIQIHFLFVQI</sequence>
<protein>
    <recommendedName>
        <fullName evidence="3">Phosphatidic acid phosphatase type 2/haloperoxidase domain-containing protein</fullName>
    </recommendedName>
</protein>
<gene>
    <name evidence="2" type="ORF">METZ01_LOCUS48535</name>
</gene>
<dbReference type="AlphaFoldDB" id="A0A381RX24"/>
<accession>A0A381RX24</accession>
<organism evidence="2">
    <name type="scientific">marine metagenome</name>
    <dbReference type="NCBI Taxonomy" id="408172"/>
    <lineage>
        <taxon>unclassified sequences</taxon>
        <taxon>metagenomes</taxon>
        <taxon>ecological metagenomes</taxon>
    </lineage>
</organism>
<keyword evidence="1" id="KW-0472">Membrane</keyword>
<reference evidence="2" key="1">
    <citation type="submission" date="2018-05" db="EMBL/GenBank/DDBJ databases">
        <authorList>
            <person name="Lanie J.A."/>
            <person name="Ng W.-L."/>
            <person name="Kazmierczak K.M."/>
            <person name="Andrzejewski T.M."/>
            <person name="Davidsen T.M."/>
            <person name="Wayne K.J."/>
            <person name="Tettelin H."/>
            <person name="Glass J.I."/>
            <person name="Rusch D."/>
            <person name="Podicherti R."/>
            <person name="Tsui H.-C.T."/>
            <person name="Winkler M.E."/>
        </authorList>
    </citation>
    <scope>NUCLEOTIDE SEQUENCE</scope>
</reference>
<evidence type="ECO:0008006" key="3">
    <source>
        <dbReference type="Google" id="ProtNLM"/>
    </source>
</evidence>
<name>A0A381RX24_9ZZZZ</name>
<proteinExistence type="predicted"/>
<dbReference type="SUPFAM" id="SSF48317">
    <property type="entry name" value="Acid phosphatase/Vanadium-dependent haloperoxidase"/>
    <property type="match status" value="1"/>
</dbReference>